<proteinExistence type="predicted"/>
<name>D0LKZ0_HALO1</name>
<protein>
    <recommendedName>
        <fullName evidence="3">Outer membrane protein beta-barrel domain-containing protein</fullName>
    </recommendedName>
</protein>
<dbReference type="InterPro" id="IPR011250">
    <property type="entry name" value="OMP/PagP_B-barrel"/>
</dbReference>
<dbReference type="OrthoDB" id="5503920at2"/>
<dbReference type="SUPFAM" id="SSF56925">
    <property type="entry name" value="OMPA-like"/>
    <property type="match status" value="1"/>
</dbReference>
<evidence type="ECO:0000313" key="1">
    <source>
        <dbReference type="EMBL" id="ACY16710.1"/>
    </source>
</evidence>
<dbReference type="KEGG" id="hoh:Hoch_4212"/>
<sequence length="191" mass="20253">MGGFISDLSFADSVEPEISEQSAVAAAGYRWGGGWSVRGAAGAILGGSLEHGERSHDIGLGWLVSASVSRNFSFAERWFASASFTTGVSRTSTQEQDALMAETVSLTATDLRLGGLVGVTLGERVSPYALARVFAAPVFWTLDGEDIAGSDQYHYQLGFGTSVRLPWELDLLLDVSLLGERSLSLGLSTEL</sequence>
<gene>
    <name evidence="1" type="ordered locus">Hoch_4212</name>
</gene>
<dbReference type="eggNOG" id="ENOG5030TBI">
    <property type="taxonomic scope" value="Bacteria"/>
</dbReference>
<evidence type="ECO:0008006" key="3">
    <source>
        <dbReference type="Google" id="ProtNLM"/>
    </source>
</evidence>
<accession>D0LKZ0</accession>
<keyword evidence="2" id="KW-1185">Reference proteome</keyword>
<dbReference type="AlphaFoldDB" id="D0LKZ0"/>
<dbReference type="HOGENOM" id="CLU_1419717_0_0_7"/>
<evidence type="ECO:0000313" key="2">
    <source>
        <dbReference type="Proteomes" id="UP000001880"/>
    </source>
</evidence>
<reference evidence="1 2" key="1">
    <citation type="journal article" date="2010" name="Stand. Genomic Sci.">
        <title>Complete genome sequence of Haliangium ochraceum type strain (SMP-2).</title>
        <authorList>
            <consortium name="US DOE Joint Genome Institute (JGI-PGF)"/>
            <person name="Ivanova N."/>
            <person name="Daum C."/>
            <person name="Lang E."/>
            <person name="Abt B."/>
            <person name="Kopitz M."/>
            <person name="Saunders E."/>
            <person name="Lapidus A."/>
            <person name="Lucas S."/>
            <person name="Glavina Del Rio T."/>
            <person name="Nolan M."/>
            <person name="Tice H."/>
            <person name="Copeland A."/>
            <person name="Cheng J.F."/>
            <person name="Chen F."/>
            <person name="Bruce D."/>
            <person name="Goodwin L."/>
            <person name="Pitluck S."/>
            <person name="Mavromatis K."/>
            <person name="Pati A."/>
            <person name="Mikhailova N."/>
            <person name="Chen A."/>
            <person name="Palaniappan K."/>
            <person name="Land M."/>
            <person name="Hauser L."/>
            <person name="Chang Y.J."/>
            <person name="Jeffries C.D."/>
            <person name="Detter J.C."/>
            <person name="Brettin T."/>
            <person name="Rohde M."/>
            <person name="Goker M."/>
            <person name="Bristow J."/>
            <person name="Markowitz V."/>
            <person name="Eisen J.A."/>
            <person name="Hugenholtz P."/>
            <person name="Kyrpides N.C."/>
            <person name="Klenk H.P."/>
        </authorList>
    </citation>
    <scope>NUCLEOTIDE SEQUENCE [LARGE SCALE GENOMIC DNA]</scope>
    <source>
        <strain evidence="2">DSM 14365 / CIP 107738 / JCM 11303 / AJ 13395 / SMP-2</strain>
    </source>
</reference>
<dbReference type="Proteomes" id="UP000001880">
    <property type="component" value="Chromosome"/>
</dbReference>
<organism evidence="1 2">
    <name type="scientific">Haliangium ochraceum (strain DSM 14365 / JCM 11303 / SMP-2)</name>
    <dbReference type="NCBI Taxonomy" id="502025"/>
    <lineage>
        <taxon>Bacteria</taxon>
        <taxon>Pseudomonadati</taxon>
        <taxon>Myxococcota</taxon>
        <taxon>Polyangia</taxon>
        <taxon>Haliangiales</taxon>
        <taxon>Kofleriaceae</taxon>
        <taxon>Haliangium</taxon>
    </lineage>
</organism>
<dbReference type="EMBL" id="CP001804">
    <property type="protein sequence ID" value="ACY16710.1"/>
    <property type="molecule type" value="Genomic_DNA"/>
</dbReference>
<dbReference type="RefSeq" id="WP_012829308.1">
    <property type="nucleotide sequence ID" value="NC_013440.1"/>
</dbReference>